<dbReference type="PIRSF" id="PIRSF001788">
    <property type="entry name" value="GMF-beta"/>
    <property type="match status" value="1"/>
</dbReference>
<dbReference type="GO" id="GO:0034316">
    <property type="term" value="P:negative regulation of Arp2/3 complex-mediated actin nucleation"/>
    <property type="evidence" value="ECO:0007669"/>
    <property type="project" value="TreeGrafter"/>
</dbReference>
<dbReference type="OrthoDB" id="3919494at2759"/>
<evidence type="ECO:0000256" key="1">
    <source>
        <dbReference type="ARBA" id="ARBA00010055"/>
    </source>
</evidence>
<dbReference type="GO" id="GO:0030479">
    <property type="term" value="C:actin cortical patch"/>
    <property type="evidence" value="ECO:0007669"/>
    <property type="project" value="TreeGrafter"/>
</dbReference>
<reference evidence="4 5" key="1">
    <citation type="submission" date="2019-04" db="EMBL/GenBank/DDBJ databases">
        <title>Comparative genomics and transcriptomics to analyze fruiting body development in filamentous ascomycetes.</title>
        <authorList>
            <consortium name="DOE Joint Genome Institute"/>
            <person name="Lutkenhaus R."/>
            <person name="Traeger S."/>
            <person name="Breuer J."/>
            <person name="Kuo A."/>
            <person name="Lipzen A."/>
            <person name="Pangilinan J."/>
            <person name="Dilworth D."/>
            <person name="Sandor L."/>
            <person name="Poggeler S."/>
            <person name="Barry K."/>
            <person name="Grigoriev I.V."/>
            <person name="Nowrousian M."/>
        </authorList>
    </citation>
    <scope>NUCLEOTIDE SEQUENCE [LARGE SCALE GENOMIC DNA]</scope>
    <source>
        <strain evidence="4 5">CBS 389.68</strain>
    </source>
</reference>
<dbReference type="STRING" id="341454.A0A4S2MSL1"/>
<evidence type="ECO:0000313" key="5">
    <source>
        <dbReference type="Proteomes" id="UP000298138"/>
    </source>
</evidence>
<dbReference type="FunCoup" id="A0A4S2MSL1">
    <property type="interactions" value="89"/>
</dbReference>
<dbReference type="GO" id="GO:0005634">
    <property type="term" value="C:nucleus"/>
    <property type="evidence" value="ECO:0007669"/>
    <property type="project" value="UniProtKB-SubCell"/>
</dbReference>
<comment type="subcellular location">
    <subcellularLocation>
        <location evidence="2">Cytoplasm</location>
    </subcellularLocation>
    <subcellularLocation>
        <location evidence="2">Nucleus</location>
    </subcellularLocation>
</comment>
<proteinExistence type="inferred from homology"/>
<dbReference type="GO" id="GO:0003779">
    <property type="term" value="F:actin binding"/>
    <property type="evidence" value="ECO:0007669"/>
    <property type="project" value="InterPro"/>
</dbReference>
<dbReference type="InterPro" id="IPR002108">
    <property type="entry name" value="ADF-H"/>
</dbReference>
<dbReference type="PANTHER" id="PTHR11249:SF2">
    <property type="entry name" value="GLIA MATURATION FACTOR"/>
    <property type="match status" value="1"/>
</dbReference>
<dbReference type="Gene3D" id="3.40.20.10">
    <property type="entry name" value="Severin"/>
    <property type="match status" value="1"/>
</dbReference>
<evidence type="ECO:0000256" key="2">
    <source>
        <dbReference type="PIRNR" id="PIRNR001788"/>
    </source>
</evidence>
<comment type="similarity">
    <text evidence="1 2">Belongs to the actin-binding proteins ADF family. GMF subfamily.</text>
</comment>
<dbReference type="PANTHER" id="PTHR11249">
    <property type="entry name" value="GLIAL FACTOR NATURATION FACTOR"/>
    <property type="match status" value="1"/>
</dbReference>
<dbReference type="Pfam" id="PF00241">
    <property type="entry name" value="Cofilin_ADF"/>
    <property type="match status" value="1"/>
</dbReference>
<protein>
    <submittedName>
        <fullName evidence="4">Glia maturation factor beta</fullName>
    </submittedName>
</protein>
<accession>A0A4S2MSL1</accession>
<dbReference type="PROSITE" id="PS51263">
    <property type="entry name" value="ADF_H"/>
    <property type="match status" value="1"/>
</dbReference>
<dbReference type="InterPro" id="IPR029006">
    <property type="entry name" value="ADF-H/Gelsolin-like_dom_sf"/>
</dbReference>
<dbReference type="EMBL" id="ML220136">
    <property type="protein sequence ID" value="TGZ78967.1"/>
    <property type="molecule type" value="Genomic_DNA"/>
</dbReference>
<evidence type="ECO:0000313" key="4">
    <source>
        <dbReference type="EMBL" id="TGZ78967.1"/>
    </source>
</evidence>
<dbReference type="CDD" id="cd11283">
    <property type="entry name" value="ADF_GMF-beta_like"/>
    <property type="match status" value="1"/>
</dbReference>
<organism evidence="4 5">
    <name type="scientific">Ascodesmis nigricans</name>
    <dbReference type="NCBI Taxonomy" id="341454"/>
    <lineage>
        <taxon>Eukaryota</taxon>
        <taxon>Fungi</taxon>
        <taxon>Dikarya</taxon>
        <taxon>Ascomycota</taxon>
        <taxon>Pezizomycotina</taxon>
        <taxon>Pezizomycetes</taxon>
        <taxon>Pezizales</taxon>
        <taxon>Ascodesmidaceae</taxon>
        <taxon>Ascodesmis</taxon>
    </lineage>
</organism>
<keyword evidence="2" id="KW-0963">Cytoplasm</keyword>
<dbReference type="AlphaFoldDB" id="A0A4S2MSL1"/>
<dbReference type="Proteomes" id="UP000298138">
    <property type="component" value="Unassembled WGS sequence"/>
</dbReference>
<dbReference type="GO" id="GO:0071846">
    <property type="term" value="P:actin filament debranching"/>
    <property type="evidence" value="ECO:0007669"/>
    <property type="project" value="InterPro"/>
</dbReference>
<dbReference type="SUPFAM" id="SSF55753">
    <property type="entry name" value="Actin depolymerizing proteins"/>
    <property type="match status" value="1"/>
</dbReference>
<dbReference type="InParanoid" id="A0A4S2MSL1"/>
<keyword evidence="2" id="KW-0539">Nucleus</keyword>
<dbReference type="InterPro" id="IPR011171">
    <property type="entry name" value="GMF"/>
</dbReference>
<feature type="domain" description="ADF-H" evidence="3">
    <location>
        <begin position="6"/>
        <end position="141"/>
    </location>
</feature>
<sequence>MASEARLYTFSTSTRGCLKNLRMSTIRKPHPIARIFTIDKTTYEITPESDDEYTSLEDIVDELPDHVPRFVLLSYPVTKPDGRKATPYVLVAWMPVTTGPALRMLYAGAKELMRNTAEVSRVIDATTEDDVLGLEEVLKAL</sequence>
<dbReference type="GO" id="GO:0071933">
    <property type="term" value="F:Arp2/3 complex binding"/>
    <property type="evidence" value="ECO:0007669"/>
    <property type="project" value="InterPro"/>
</dbReference>
<keyword evidence="5" id="KW-1185">Reference proteome</keyword>
<gene>
    <name evidence="4" type="ORF">EX30DRAFT_321988</name>
</gene>
<evidence type="ECO:0000259" key="3">
    <source>
        <dbReference type="PROSITE" id="PS51263"/>
    </source>
</evidence>
<name>A0A4S2MSL1_9PEZI</name>
<dbReference type="SMART" id="SM00102">
    <property type="entry name" value="ADF"/>
    <property type="match status" value="1"/>
</dbReference>